<dbReference type="STRING" id="50990.A0A4Y7PPH6"/>
<keyword evidence="2" id="KW-1185">Reference proteome</keyword>
<gene>
    <name evidence="1" type="ORF">BD410DRAFT_902010</name>
</gene>
<protein>
    <recommendedName>
        <fullName evidence="3">Protein kinase domain-containing protein</fullName>
    </recommendedName>
</protein>
<dbReference type="Proteomes" id="UP000294933">
    <property type="component" value="Unassembled WGS sequence"/>
</dbReference>
<accession>A0A4Y7PPH6</accession>
<evidence type="ECO:0000313" key="2">
    <source>
        <dbReference type="Proteomes" id="UP000294933"/>
    </source>
</evidence>
<evidence type="ECO:0000313" key="1">
    <source>
        <dbReference type="EMBL" id="TDL16479.1"/>
    </source>
</evidence>
<dbReference type="EMBL" id="ML170242">
    <property type="protein sequence ID" value="TDL16479.1"/>
    <property type="molecule type" value="Genomic_DNA"/>
</dbReference>
<sequence length="196" mass="21952">MTLDEPRAPRVPEVVDYFAEGWTAYLVMELIDATTPANSAYEKVADALQWLMRGGPARHRLFKDFEAPLLFSGKKALEVYMNRALECIPRGGRPAPISFVNDKVFFMLSEIDERNFLLDGNGKLCMVDFENMVLLPESFASFNRNGNPFAEKVADSLDWPRSANGYSMASVGAILQMTSDETFGLDNNGHRIKMPS</sequence>
<reference evidence="1 2" key="1">
    <citation type="submission" date="2018-06" db="EMBL/GenBank/DDBJ databases">
        <title>A transcriptomic atlas of mushroom development highlights an independent origin of complex multicellularity.</title>
        <authorList>
            <consortium name="DOE Joint Genome Institute"/>
            <person name="Krizsan K."/>
            <person name="Almasi E."/>
            <person name="Merenyi Z."/>
            <person name="Sahu N."/>
            <person name="Viragh M."/>
            <person name="Koszo T."/>
            <person name="Mondo S."/>
            <person name="Kiss B."/>
            <person name="Balint B."/>
            <person name="Kues U."/>
            <person name="Barry K."/>
            <person name="Hegedus J.C."/>
            <person name="Henrissat B."/>
            <person name="Johnson J."/>
            <person name="Lipzen A."/>
            <person name="Ohm R."/>
            <person name="Nagy I."/>
            <person name="Pangilinan J."/>
            <person name="Yan J."/>
            <person name="Xiong Y."/>
            <person name="Grigoriev I.V."/>
            <person name="Hibbett D.S."/>
            <person name="Nagy L.G."/>
        </authorList>
    </citation>
    <scope>NUCLEOTIDE SEQUENCE [LARGE SCALE GENOMIC DNA]</scope>
    <source>
        <strain evidence="1 2">SZMC22713</strain>
    </source>
</reference>
<name>A0A4Y7PPH6_9AGAM</name>
<organism evidence="1 2">
    <name type="scientific">Rickenella mellea</name>
    <dbReference type="NCBI Taxonomy" id="50990"/>
    <lineage>
        <taxon>Eukaryota</taxon>
        <taxon>Fungi</taxon>
        <taxon>Dikarya</taxon>
        <taxon>Basidiomycota</taxon>
        <taxon>Agaricomycotina</taxon>
        <taxon>Agaricomycetes</taxon>
        <taxon>Hymenochaetales</taxon>
        <taxon>Rickenellaceae</taxon>
        <taxon>Rickenella</taxon>
    </lineage>
</organism>
<dbReference type="AlphaFoldDB" id="A0A4Y7PPH6"/>
<evidence type="ECO:0008006" key="3">
    <source>
        <dbReference type="Google" id="ProtNLM"/>
    </source>
</evidence>
<dbReference type="VEuPathDB" id="FungiDB:BD410DRAFT_902010"/>
<dbReference type="OrthoDB" id="3250044at2759"/>
<proteinExistence type="predicted"/>